<dbReference type="Proteomes" id="UP000182409">
    <property type="component" value="Unassembled WGS sequence"/>
</dbReference>
<organism evidence="3 4">
    <name type="scientific">Terriglobus roseus</name>
    <dbReference type="NCBI Taxonomy" id="392734"/>
    <lineage>
        <taxon>Bacteria</taxon>
        <taxon>Pseudomonadati</taxon>
        <taxon>Acidobacteriota</taxon>
        <taxon>Terriglobia</taxon>
        <taxon>Terriglobales</taxon>
        <taxon>Acidobacteriaceae</taxon>
        <taxon>Terriglobus</taxon>
    </lineage>
</organism>
<keyword evidence="2" id="KW-0812">Transmembrane</keyword>
<dbReference type="AlphaFoldDB" id="A0A1H4J8M1"/>
<dbReference type="PANTHER" id="PTHR30441:SF8">
    <property type="entry name" value="DUF748 DOMAIN-CONTAINING PROTEIN"/>
    <property type="match status" value="1"/>
</dbReference>
<feature type="transmembrane region" description="Helical" evidence="2">
    <location>
        <begin position="24"/>
        <end position="47"/>
    </location>
</feature>
<dbReference type="EMBL" id="FNSD01000001">
    <property type="protein sequence ID" value="SEB42664.1"/>
    <property type="molecule type" value="Genomic_DNA"/>
</dbReference>
<feature type="compositionally biased region" description="Basic and acidic residues" evidence="1">
    <location>
        <begin position="532"/>
        <end position="561"/>
    </location>
</feature>
<reference evidence="3 4" key="1">
    <citation type="submission" date="2016-10" db="EMBL/GenBank/DDBJ databases">
        <authorList>
            <person name="de Groot N.N."/>
        </authorList>
    </citation>
    <scope>NUCLEOTIDE SEQUENCE [LARGE SCALE GENOMIC DNA]</scope>
    <source>
        <strain evidence="3 4">AB35.6</strain>
    </source>
</reference>
<feature type="region of interest" description="Disordered" evidence="1">
    <location>
        <begin position="525"/>
        <end position="577"/>
    </location>
</feature>
<evidence type="ECO:0000256" key="2">
    <source>
        <dbReference type="SAM" id="Phobius"/>
    </source>
</evidence>
<dbReference type="GO" id="GO:0090313">
    <property type="term" value="P:regulation of protein targeting to membrane"/>
    <property type="evidence" value="ECO:0007669"/>
    <property type="project" value="TreeGrafter"/>
</dbReference>
<sequence>MQNKDTQETSSESPVTVALRSRRVWAWIGAAVLIGLLALLVAGEVMVRRAGPIVKGRVIETLSTRFNSHVELDSFDVSLLQGLSVSGGGLRIYAPADVVAAGATEPLIAIQRFEFRTSLRSLFVKPMHVGTVHVAGMTIYIPPRQQRAVGASSPRKRRKLEVLADEIVVENSTLVIGTLKQDKEPKRFQLQRIRLRNVGRTEPALYDATLVNAFPRGDIHATGKFGPWNEEVPGESPVTGDYTFDHADLNTIKGIGGTLSSVGKFSGRLDRIEADGTTVTPDFSLDTAKHPMPLTTHFHAVIDGTNGDTYLQSVQAKLGSSQFTCAGAVVNVKGEGHITDLDVNIPAGHLRDFLELAVKTQPPFMQSVVNMKVHLRVPYGKESVTRKLQIQGGFTLQQIHFTNPQVQDKVDMLSLRAQGTPKEAKPGATDVRSQMSGSLALSGGQLTVSRLNYLLPGAQLALDGVYTLDGKTFGFHGKVRTEATLSHMIATPWKSFLLRLADPFFSKHGAGAEIPVKITGTEGAPKFGLDFGNRDKKKTEAEESKDDLQSRKDELTPDGRIARRPPPGLPITRRPRQ</sequence>
<dbReference type="PANTHER" id="PTHR30441">
    <property type="entry name" value="DUF748 DOMAIN-CONTAINING PROTEIN"/>
    <property type="match status" value="1"/>
</dbReference>
<proteinExistence type="predicted"/>
<dbReference type="RefSeq" id="WP_074652153.1">
    <property type="nucleotide sequence ID" value="NZ_FNSD01000001.1"/>
</dbReference>
<accession>A0A1H4J8M1</accession>
<name>A0A1H4J8M1_9BACT</name>
<keyword evidence="2" id="KW-1133">Transmembrane helix</keyword>
<dbReference type="InterPro" id="IPR052894">
    <property type="entry name" value="AsmA-related"/>
</dbReference>
<protein>
    <submittedName>
        <fullName evidence="3">AsmA-like C-terminal region</fullName>
    </submittedName>
</protein>
<gene>
    <name evidence="3" type="ORF">SAMN05443244_0447</name>
</gene>
<dbReference type="GO" id="GO:0005886">
    <property type="term" value="C:plasma membrane"/>
    <property type="evidence" value="ECO:0007669"/>
    <property type="project" value="TreeGrafter"/>
</dbReference>
<evidence type="ECO:0000256" key="1">
    <source>
        <dbReference type="SAM" id="MobiDB-lite"/>
    </source>
</evidence>
<evidence type="ECO:0000313" key="4">
    <source>
        <dbReference type="Proteomes" id="UP000182409"/>
    </source>
</evidence>
<evidence type="ECO:0000313" key="3">
    <source>
        <dbReference type="EMBL" id="SEB42664.1"/>
    </source>
</evidence>
<keyword evidence="2" id="KW-0472">Membrane</keyword>